<organism evidence="1 2">
    <name type="scientific">Suillus plorans</name>
    <dbReference type="NCBI Taxonomy" id="116603"/>
    <lineage>
        <taxon>Eukaryota</taxon>
        <taxon>Fungi</taxon>
        <taxon>Dikarya</taxon>
        <taxon>Basidiomycota</taxon>
        <taxon>Agaricomycotina</taxon>
        <taxon>Agaricomycetes</taxon>
        <taxon>Agaricomycetidae</taxon>
        <taxon>Boletales</taxon>
        <taxon>Suillineae</taxon>
        <taxon>Suillaceae</taxon>
        <taxon>Suillus</taxon>
    </lineage>
</organism>
<sequence>MSCRMEGTCITHNIQSNHELHTDVVDVWNFHDPHRYLLSLEFRELMIKMVEVGSTKGYQRFSLGHSVLQCFMSYIVDLTLVLQTLYLVSESHEVTRRAINLLAVKSYIASPMGEEVRIRIQDHDRQLTILERVDRNTLNKLAEVMEFYSIDAAQVSELREKIPPMDLLSDEP</sequence>
<keyword evidence="2" id="KW-1185">Reference proteome</keyword>
<dbReference type="AlphaFoldDB" id="A0A9P7AT82"/>
<dbReference type="EMBL" id="JABBWE010000020">
    <property type="protein sequence ID" value="KAG1796082.1"/>
    <property type="molecule type" value="Genomic_DNA"/>
</dbReference>
<dbReference type="OrthoDB" id="391988at2759"/>
<accession>A0A9P7AT82</accession>
<proteinExistence type="predicted"/>
<reference evidence="1" key="1">
    <citation type="journal article" date="2020" name="New Phytol.">
        <title>Comparative genomics reveals dynamic genome evolution in host specialist ectomycorrhizal fungi.</title>
        <authorList>
            <person name="Lofgren L.A."/>
            <person name="Nguyen N.H."/>
            <person name="Vilgalys R."/>
            <person name="Ruytinx J."/>
            <person name="Liao H.L."/>
            <person name="Branco S."/>
            <person name="Kuo A."/>
            <person name="LaButti K."/>
            <person name="Lipzen A."/>
            <person name="Andreopoulos W."/>
            <person name="Pangilinan J."/>
            <person name="Riley R."/>
            <person name="Hundley H."/>
            <person name="Na H."/>
            <person name="Barry K."/>
            <person name="Grigoriev I.V."/>
            <person name="Stajich J.E."/>
            <person name="Kennedy P.G."/>
        </authorList>
    </citation>
    <scope>NUCLEOTIDE SEQUENCE</scope>
    <source>
        <strain evidence="1">S12</strain>
    </source>
</reference>
<name>A0A9P7AT82_9AGAM</name>
<evidence type="ECO:0000313" key="1">
    <source>
        <dbReference type="EMBL" id="KAG1796082.1"/>
    </source>
</evidence>
<protein>
    <submittedName>
        <fullName evidence="1">Uncharacterized protein</fullName>
    </submittedName>
</protein>
<dbReference type="GeneID" id="64604144"/>
<dbReference type="Proteomes" id="UP000719766">
    <property type="component" value="Unassembled WGS sequence"/>
</dbReference>
<comment type="caution">
    <text evidence="1">The sequence shown here is derived from an EMBL/GenBank/DDBJ whole genome shotgun (WGS) entry which is preliminary data.</text>
</comment>
<gene>
    <name evidence="1" type="ORF">HD556DRAFT_362247</name>
</gene>
<evidence type="ECO:0000313" key="2">
    <source>
        <dbReference type="Proteomes" id="UP000719766"/>
    </source>
</evidence>
<dbReference type="RefSeq" id="XP_041161735.1">
    <property type="nucleotide sequence ID" value="XM_041310380.1"/>
</dbReference>